<keyword evidence="5" id="KW-0552">Olfaction</keyword>
<dbReference type="Pfam" id="PF02949">
    <property type="entry name" value="7tm_6"/>
    <property type="match status" value="1"/>
</dbReference>
<accession>A0A6P7GZB3</accession>
<keyword evidence="8" id="KW-0675">Receptor</keyword>
<organism evidence="11">
    <name type="scientific">Diabrotica virgifera virgifera</name>
    <name type="common">western corn rootworm</name>
    <dbReference type="NCBI Taxonomy" id="50390"/>
    <lineage>
        <taxon>Eukaryota</taxon>
        <taxon>Metazoa</taxon>
        <taxon>Ecdysozoa</taxon>
        <taxon>Arthropoda</taxon>
        <taxon>Hexapoda</taxon>
        <taxon>Insecta</taxon>
        <taxon>Pterygota</taxon>
        <taxon>Neoptera</taxon>
        <taxon>Endopterygota</taxon>
        <taxon>Coleoptera</taxon>
        <taxon>Polyphaga</taxon>
        <taxon>Cucujiformia</taxon>
        <taxon>Chrysomeloidea</taxon>
        <taxon>Chrysomelidae</taxon>
        <taxon>Galerucinae</taxon>
        <taxon>Diabroticina</taxon>
        <taxon>Diabroticites</taxon>
        <taxon>Diabrotica</taxon>
    </lineage>
</organism>
<dbReference type="InParanoid" id="A0A6P7GZB3"/>
<dbReference type="GO" id="GO:0004984">
    <property type="term" value="F:olfactory receptor activity"/>
    <property type="evidence" value="ECO:0007669"/>
    <property type="project" value="InterPro"/>
</dbReference>
<protein>
    <submittedName>
        <fullName evidence="11">Odorant receptor 43a-like</fullName>
    </submittedName>
</protein>
<comment type="subcellular location">
    <subcellularLocation>
        <location evidence="1">Cell membrane</location>
        <topology evidence="1">Multi-pass membrane protein</topology>
    </subcellularLocation>
</comment>
<proteinExistence type="predicted"/>
<dbReference type="RefSeq" id="XP_028150778.1">
    <property type="nucleotide sequence ID" value="XM_028294977.1"/>
</dbReference>
<dbReference type="GO" id="GO:0005886">
    <property type="term" value="C:plasma membrane"/>
    <property type="evidence" value="ECO:0007669"/>
    <property type="project" value="UniProtKB-SubCell"/>
</dbReference>
<evidence type="ECO:0000256" key="10">
    <source>
        <dbReference type="SAM" id="Phobius"/>
    </source>
</evidence>
<evidence type="ECO:0000256" key="4">
    <source>
        <dbReference type="ARBA" id="ARBA00022692"/>
    </source>
</evidence>
<keyword evidence="2" id="KW-1003">Cell membrane</keyword>
<dbReference type="InterPro" id="IPR004117">
    <property type="entry name" value="7tm6_olfct_rcpt"/>
</dbReference>
<sequence>MFHNIFDAENKEEQRRRLKKWIAYHLHIIRNIHRLNTITKRCIGIISLVVSLVCALTANEIINRVKPLATCCHLIGWLGMLAINCLTGQQIIDQTESITTNIVCSEWYKADIRIQKDIIIILANTQRSFVLGALPLGTLDMALFILIIKSSYSYLTLLTNFT</sequence>
<keyword evidence="3" id="KW-0716">Sensory transduction</keyword>
<evidence type="ECO:0000256" key="1">
    <source>
        <dbReference type="ARBA" id="ARBA00004651"/>
    </source>
</evidence>
<evidence type="ECO:0000256" key="8">
    <source>
        <dbReference type="ARBA" id="ARBA00023170"/>
    </source>
</evidence>
<dbReference type="PANTHER" id="PTHR21137">
    <property type="entry name" value="ODORANT RECEPTOR"/>
    <property type="match status" value="1"/>
</dbReference>
<name>A0A6P7GZB3_DIAVI</name>
<dbReference type="GO" id="GO:0007165">
    <property type="term" value="P:signal transduction"/>
    <property type="evidence" value="ECO:0007669"/>
    <property type="project" value="UniProtKB-KW"/>
</dbReference>
<dbReference type="AlphaFoldDB" id="A0A6P7GZB3"/>
<dbReference type="PANTHER" id="PTHR21137:SF35">
    <property type="entry name" value="ODORANT RECEPTOR 19A-RELATED"/>
    <property type="match status" value="1"/>
</dbReference>
<feature type="transmembrane region" description="Helical" evidence="10">
    <location>
        <begin position="129"/>
        <end position="148"/>
    </location>
</feature>
<keyword evidence="4 10" id="KW-0812">Transmembrane</keyword>
<dbReference type="GO" id="GO:0005549">
    <property type="term" value="F:odorant binding"/>
    <property type="evidence" value="ECO:0007669"/>
    <property type="project" value="InterPro"/>
</dbReference>
<evidence type="ECO:0000256" key="5">
    <source>
        <dbReference type="ARBA" id="ARBA00022725"/>
    </source>
</evidence>
<keyword evidence="6 10" id="KW-1133">Transmembrane helix</keyword>
<gene>
    <name evidence="11" type="primary">LOC114344119</name>
</gene>
<evidence type="ECO:0000256" key="7">
    <source>
        <dbReference type="ARBA" id="ARBA00023136"/>
    </source>
</evidence>
<evidence type="ECO:0000256" key="6">
    <source>
        <dbReference type="ARBA" id="ARBA00022989"/>
    </source>
</evidence>
<keyword evidence="9" id="KW-0807">Transducer</keyword>
<evidence type="ECO:0000256" key="3">
    <source>
        <dbReference type="ARBA" id="ARBA00022606"/>
    </source>
</evidence>
<evidence type="ECO:0000256" key="9">
    <source>
        <dbReference type="ARBA" id="ARBA00023224"/>
    </source>
</evidence>
<reference evidence="11" key="1">
    <citation type="submission" date="2025-08" db="UniProtKB">
        <authorList>
            <consortium name="RefSeq"/>
        </authorList>
    </citation>
    <scope>IDENTIFICATION</scope>
    <source>
        <tissue evidence="11">Whole insect</tissue>
    </source>
</reference>
<keyword evidence="7 10" id="KW-0472">Membrane</keyword>
<evidence type="ECO:0000256" key="2">
    <source>
        <dbReference type="ARBA" id="ARBA00022475"/>
    </source>
</evidence>
<evidence type="ECO:0000313" key="11">
    <source>
        <dbReference type="RefSeq" id="XP_028150778.1"/>
    </source>
</evidence>